<gene>
    <name evidence="1" type="ORF">G3570_05640</name>
</gene>
<dbReference type="InterPro" id="IPR025631">
    <property type="entry name" value="Porin_10"/>
</dbReference>
<dbReference type="AlphaFoldDB" id="A0A6M1T744"/>
<name>A0A6M1T744_9BACT</name>
<evidence type="ECO:0000313" key="2">
    <source>
        <dbReference type="Proteomes" id="UP000473278"/>
    </source>
</evidence>
<accession>A0A6M1T744</accession>
<keyword evidence="2" id="KW-1185">Reference proteome</keyword>
<dbReference type="Pfam" id="PF14121">
    <property type="entry name" value="Porin_10"/>
    <property type="match status" value="1"/>
</dbReference>
<organism evidence="1 2">
    <name type="scientific">Halalkalibaculum roseum</name>
    <dbReference type="NCBI Taxonomy" id="2709311"/>
    <lineage>
        <taxon>Bacteria</taxon>
        <taxon>Pseudomonadati</taxon>
        <taxon>Balneolota</taxon>
        <taxon>Balneolia</taxon>
        <taxon>Balneolales</taxon>
        <taxon>Balneolaceae</taxon>
        <taxon>Halalkalibaculum</taxon>
    </lineage>
</organism>
<comment type="caution">
    <text evidence="1">The sequence shown here is derived from an EMBL/GenBank/DDBJ whole genome shotgun (WGS) entry which is preliminary data.</text>
</comment>
<dbReference type="EMBL" id="JAALLT010000002">
    <property type="protein sequence ID" value="NGP76103.1"/>
    <property type="molecule type" value="Genomic_DNA"/>
</dbReference>
<evidence type="ECO:0000313" key="1">
    <source>
        <dbReference type="EMBL" id="NGP76103.1"/>
    </source>
</evidence>
<sequence>MAQVDSSATDSIAVDTTGMGVGIDAVTDTTRSDSVASDSVESVFKVVPWKYHRSLGSELTSSDSTLRWQIWPDWTYKTNRDPGVISYRLGTIERNNAFLIDAQEPRYQRLSWEGMNLNDPVSGSVYWNLIPTHKINSFYSEDNGLFYDTNFYLRQYYLNRPLTKLNYEESKFDYRSLEFLVSQNFSQKTNVELSYWDRRAGGEYGNSNVAGRQIYARVFHQLDHRQSLKLKFLSNKYTAGEPFGYVIPEPENFPFDRFIASANESRAESVVKASNFSMSYYRRGRDTTAVTDNFHTGLFYNNRGRELEYSADSTSYQIQSFGGSTRKWLELNPLSLEGGVTYEIFKNKNRSSSNLDQGTWSLFEADGSAVFKPIDFFEVNGEAAYGYRSDGFDSYRVEAGAGLYVGDAITLEVKASSGTIMPTPQQLYWNSTEYRGDAALVNEEVEEVMARLSLRPFDTIEIGVKGQVKELKNSIMVGTDSSFYNSPDYRSLAVTPYFNFENTFLELSGSATYQQFENSSSQLFLNENERVWLKGSLYVKGYLFDRATYVKAGFSGMMSPFRYQAADYNPVLDFWQPLSDDSLLPVFNRLDFDLSARVRTIMILLRWENILDDVTQRGYFETAGYPMSQRRFIFGIRTFFRN</sequence>
<dbReference type="RefSeq" id="WP_165140162.1">
    <property type="nucleotide sequence ID" value="NZ_JAALLT010000002.1"/>
</dbReference>
<dbReference type="Proteomes" id="UP000473278">
    <property type="component" value="Unassembled WGS sequence"/>
</dbReference>
<reference evidence="1 2" key="1">
    <citation type="submission" date="2020-02" db="EMBL/GenBank/DDBJ databases">
        <title>Balneolaceae bacterium YR4-1, complete genome.</title>
        <authorList>
            <person name="Li Y."/>
            <person name="Wu S."/>
        </authorList>
    </citation>
    <scope>NUCLEOTIDE SEQUENCE [LARGE SCALE GENOMIC DNA]</scope>
    <source>
        <strain evidence="1 2">YR4-1</strain>
    </source>
</reference>
<dbReference type="SUPFAM" id="SSF56935">
    <property type="entry name" value="Porins"/>
    <property type="match status" value="1"/>
</dbReference>
<proteinExistence type="predicted"/>
<protein>
    <submittedName>
        <fullName evidence="1">Putative porin</fullName>
    </submittedName>
</protein>